<sequence length="543" mass="61018">MPPKRPATAEVQLPMDNLPMERVKRMKNGSDGSCEIEFFERETYTNVVSWPSTSTIYTLPQGTHHPSLQHPPSLQHQLLSQYPSSLQYQQLPWQPQSHLPLPFAPLLSHGMLPSPQLGWGVPAFQTPPHSQQPYGMPYIHPAYFPNSNQYPLASNSWPGPAHIQSEQGLLLPATSERRWYQPNIGRAFLAKAIVELRRQSTDNDMTNTFQQNHAQQLLPVLEVCLIANSANSGAHFGDSNSLVQCIRGQAPFTSPIFFSDDETHKATNDWNVATLLQKTAELTGDIHVQTQDPARNITVENLAVRTDLLLHHVQDRFALDGDSKYPWNILSFTHPGQAVIPRCLRDRDFTMIDAIWNQVTESTAEQARFWKQHDPRSWVTFAEVTSKAGALTTPDMDVDGQGSFLICVQGTMGFLWLDQPTSEIFDQYIQHGANAIEDGNWRMVVLDAGQAVYFPAGTVHAVVRTSGDQHTMTFGGHVIRRQAVVRCAELCRLQMLFPNSVNKDPCMTSWPLLFMIAKHLEREDNDSLTVDVQQLPNSLTSSK</sequence>
<feature type="domain" description="JmjC" evidence="1">
    <location>
        <begin position="321"/>
        <end position="495"/>
    </location>
</feature>
<evidence type="ECO:0000313" key="3">
    <source>
        <dbReference type="Proteomes" id="UP000070133"/>
    </source>
</evidence>
<keyword evidence="3" id="KW-1185">Reference proteome</keyword>
<dbReference type="Gene3D" id="2.60.120.650">
    <property type="entry name" value="Cupin"/>
    <property type="match status" value="1"/>
</dbReference>
<name>A0A139H7C7_9PEZI</name>
<protein>
    <recommendedName>
        <fullName evidence="1">JmjC domain-containing protein</fullName>
    </recommendedName>
</protein>
<gene>
    <name evidence="2" type="ORF">AC578_4697</name>
</gene>
<comment type="caution">
    <text evidence="2">The sequence shown here is derived from an EMBL/GenBank/DDBJ whole genome shotgun (WGS) entry which is preliminary data.</text>
</comment>
<dbReference type="InterPro" id="IPR011051">
    <property type="entry name" value="RmlC_Cupin_sf"/>
</dbReference>
<evidence type="ECO:0000313" key="2">
    <source>
        <dbReference type="EMBL" id="KXS98366.1"/>
    </source>
</evidence>
<dbReference type="Proteomes" id="UP000070133">
    <property type="component" value="Unassembled WGS sequence"/>
</dbReference>
<evidence type="ECO:0000259" key="1">
    <source>
        <dbReference type="PROSITE" id="PS51184"/>
    </source>
</evidence>
<dbReference type="AlphaFoldDB" id="A0A139H7C7"/>
<dbReference type="EMBL" id="LFZN01000115">
    <property type="protein sequence ID" value="KXS98366.1"/>
    <property type="molecule type" value="Genomic_DNA"/>
</dbReference>
<dbReference type="SUPFAM" id="SSF51197">
    <property type="entry name" value="Clavaminate synthase-like"/>
    <property type="match status" value="1"/>
</dbReference>
<dbReference type="STRING" id="321146.A0A139H7C7"/>
<dbReference type="InterPro" id="IPR003347">
    <property type="entry name" value="JmjC_dom"/>
</dbReference>
<proteinExistence type="predicted"/>
<accession>A0A139H7C7</accession>
<dbReference type="SUPFAM" id="SSF51182">
    <property type="entry name" value="RmlC-like cupins"/>
    <property type="match status" value="1"/>
</dbReference>
<organism evidence="2 3">
    <name type="scientific">Pseudocercospora eumusae</name>
    <dbReference type="NCBI Taxonomy" id="321146"/>
    <lineage>
        <taxon>Eukaryota</taxon>
        <taxon>Fungi</taxon>
        <taxon>Dikarya</taxon>
        <taxon>Ascomycota</taxon>
        <taxon>Pezizomycotina</taxon>
        <taxon>Dothideomycetes</taxon>
        <taxon>Dothideomycetidae</taxon>
        <taxon>Mycosphaerellales</taxon>
        <taxon>Mycosphaerellaceae</taxon>
        <taxon>Pseudocercospora</taxon>
    </lineage>
</organism>
<dbReference type="OrthoDB" id="5077844at2759"/>
<reference evidence="2 3" key="1">
    <citation type="submission" date="2015-07" db="EMBL/GenBank/DDBJ databases">
        <title>Comparative genomics of the Sigatoka disease complex on banana suggests a link between parallel evolutionary changes in Pseudocercospora fijiensis and Pseudocercospora eumusae and increased virulence on the banana host.</title>
        <authorList>
            <person name="Chang T.-C."/>
            <person name="Salvucci A."/>
            <person name="Crous P.W."/>
            <person name="Stergiopoulos I."/>
        </authorList>
    </citation>
    <scope>NUCLEOTIDE SEQUENCE [LARGE SCALE GENOMIC DNA]</scope>
    <source>
        <strain evidence="2 3">CBS 114824</strain>
    </source>
</reference>
<dbReference type="PROSITE" id="PS51184">
    <property type="entry name" value="JMJC"/>
    <property type="match status" value="1"/>
</dbReference>